<reference evidence="1" key="1">
    <citation type="submission" date="2022-12" db="EMBL/GenBank/DDBJ databases">
        <authorList>
            <person name="Petersen C."/>
        </authorList>
    </citation>
    <scope>NUCLEOTIDE SEQUENCE</scope>
    <source>
        <strain evidence="1">IBT 29677</strain>
    </source>
</reference>
<comment type="caution">
    <text evidence="1">The sequence shown here is derived from an EMBL/GenBank/DDBJ whole genome shotgun (WGS) entry which is preliminary data.</text>
</comment>
<gene>
    <name evidence="1" type="ORF">N7509_008204</name>
</gene>
<dbReference type="EMBL" id="JAPZBU010000009">
    <property type="protein sequence ID" value="KAJ5385663.1"/>
    <property type="molecule type" value="Genomic_DNA"/>
</dbReference>
<name>A0A9W9VM57_9EURO</name>
<reference evidence="1" key="2">
    <citation type="journal article" date="2023" name="IMA Fungus">
        <title>Comparative genomic study of the Penicillium genus elucidates a diverse pangenome and 15 lateral gene transfer events.</title>
        <authorList>
            <person name="Petersen C."/>
            <person name="Sorensen T."/>
            <person name="Nielsen M.R."/>
            <person name="Sondergaard T.E."/>
            <person name="Sorensen J.L."/>
            <person name="Fitzpatrick D.A."/>
            <person name="Frisvad J.C."/>
            <person name="Nielsen K.L."/>
        </authorList>
    </citation>
    <scope>NUCLEOTIDE SEQUENCE</scope>
    <source>
        <strain evidence="1">IBT 29677</strain>
    </source>
</reference>
<dbReference type="OrthoDB" id="4312812at2759"/>
<dbReference type="RefSeq" id="XP_056483461.1">
    <property type="nucleotide sequence ID" value="XM_056632841.1"/>
</dbReference>
<evidence type="ECO:0000313" key="2">
    <source>
        <dbReference type="Proteomes" id="UP001147747"/>
    </source>
</evidence>
<dbReference type="AlphaFoldDB" id="A0A9W9VM57"/>
<protein>
    <submittedName>
        <fullName evidence="1">Uncharacterized protein</fullName>
    </submittedName>
</protein>
<evidence type="ECO:0000313" key="1">
    <source>
        <dbReference type="EMBL" id="KAJ5385663.1"/>
    </source>
</evidence>
<dbReference type="Proteomes" id="UP001147747">
    <property type="component" value="Unassembled WGS sequence"/>
</dbReference>
<dbReference type="GeneID" id="81371821"/>
<proteinExistence type="predicted"/>
<keyword evidence="2" id="KW-1185">Reference proteome</keyword>
<accession>A0A9W9VM57</accession>
<organism evidence="1 2">
    <name type="scientific">Penicillium cosmopolitanum</name>
    <dbReference type="NCBI Taxonomy" id="1131564"/>
    <lineage>
        <taxon>Eukaryota</taxon>
        <taxon>Fungi</taxon>
        <taxon>Dikarya</taxon>
        <taxon>Ascomycota</taxon>
        <taxon>Pezizomycotina</taxon>
        <taxon>Eurotiomycetes</taxon>
        <taxon>Eurotiomycetidae</taxon>
        <taxon>Eurotiales</taxon>
        <taxon>Aspergillaceae</taxon>
        <taxon>Penicillium</taxon>
    </lineage>
</organism>
<sequence length="137" mass="15918">MSEPLSGRSVSPDSTQLYQSLFQIGAEFPRFLVPYYPWWEDEATTVLWAFKNLEIRLLIRYGLFRDESLARNSLLSRNVDTINAIFVALTESREHQLLERLSHVQRVEEILRRSGLPPFQPVPWCWTPQASMHAGIS</sequence>